<reference evidence="1 2" key="1">
    <citation type="submission" date="2018-04" db="EMBL/GenBank/DDBJ databases">
        <title>Genomic Encyclopedia of Type Strains, Phase IV (KMG-IV): sequencing the most valuable type-strain genomes for metagenomic binning, comparative biology and taxonomic classification.</title>
        <authorList>
            <person name="Goeker M."/>
        </authorList>
    </citation>
    <scope>NUCLEOTIDE SEQUENCE [LARGE SCALE GENOMIC DNA]</scope>
    <source>
        <strain evidence="1 2">DSM 28688</strain>
    </source>
</reference>
<name>A0A2U1CVH8_9GAMM</name>
<organism evidence="1 2">
    <name type="scientific">Tamilnaduibacter salinus</name>
    <dbReference type="NCBI Taxonomy" id="1484056"/>
    <lineage>
        <taxon>Bacteria</taxon>
        <taxon>Pseudomonadati</taxon>
        <taxon>Pseudomonadota</taxon>
        <taxon>Gammaproteobacteria</taxon>
        <taxon>Pseudomonadales</taxon>
        <taxon>Marinobacteraceae</taxon>
        <taxon>Tamilnaduibacter</taxon>
    </lineage>
</organism>
<gene>
    <name evidence="1" type="ORF">C8D92_107223</name>
</gene>
<accession>A0A2U1CVH8</accession>
<dbReference type="Pfam" id="PF09720">
    <property type="entry name" value="Unstab_antitox"/>
    <property type="match status" value="1"/>
</dbReference>
<proteinExistence type="predicted"/>
<dbReference type="Proteomes" id="UP000245887">
    <property type="component" value="Unassembled WGS sequence"/>
</dbReference>
<dbReference type="EMBL" id="QEKQ01000007">
    <property type="protein sequence ID" value="PVY75500.1"/>
    <property type="molecule type" value="Genomic_DNA"/>
</dbReference>
<dbReference type="OrthoDB" id="291542at2"/>
<dbReference type="RefSeq" id="WP_116919488.1">
    <property type="nucleotide sequence ID" value="NZ_QEKQ01000007.1"/>
</dbReference>
<comment type="caution">
    <text evidence="1">The sequence shown here is derived from an EMBL/GenBank/DDBJ whole genome shotgun (WGS) entry which is preliminary data.</text>
</comment>
<sequence>MDIQSMTTLEKLQAMEQLWDSLEEASAEPPAWHGAVLEQRRQVMKESSDREVELSALKARGAR</sequence>
<evidence type="ECO:0000313" key="2">
    <source>
        <dbReference type="Proteomes" id="UP000245887"/>
    </source>
</evidence>
<dbReference type="InterPro" id="IPR013406">
    <property type="entry name" value="CHP02574_addiction_mod"/>
</dbReference>
<dbReference type="AlphaFoldDB" id="A0A2U1CVH8"/>
<protein>
    <submittedName>
        <fullName evidence="1">Putative addiction module component</fullName>
    </submittedName>
</protein>
<evidence type="ECO:0000313" key="1">
    <source>
        <dbReference type="EMBL" id="PVY75500.1"/>
    </source>
</evidence>